<dbReference type="CDD" id="cd07067">
    <property type="entry name" value="HP_PGM_like"/>
    <property type="match status" value="1"/>
</dbReference>
<dbReference type="AlphaFoldDB" id="A0A2Z4IPZ6"/>
<dbReference type="PANTHER" id="PTHR47623">
    <property type="entry name" value="OS09G0287300 PROTEIN"/>
    <property type="match status" value="1"/>
</dbReference>
<reference evidence="1 2" key="1">
    <citation type="submission" date="2018-06" db="EMBL/GenBank/DDBJ databases">
        <title>Echinicola strongylocentroti sp. nov., isolated from a sea urchin Strongylocentrotus intermedius.</title>
        <authorList>
            <person name="Bae S.S."/>
        </authorList>
    </citation>
    <scope>NUCLEOTIDE SEQUENCE [LARGE SCALE GENOMIC DNA]</scope>
    <source>
        <strain evidence="1 2">MEBiC08714</strain>
    </source>
</reference>
<dbReference type="Pfam" id="PF00300">
    <property type="entry name" value="His_Phos_1"/>
    <property type="match status" value="1"/>
</dbReference>
<dbReference type="RefSeq" id="WP_112786279.1">
    <property type="nucleotide sequence ID" value="NZ_CP030041.1"/>
</dbReference>
<protein>
    <submittedName>
        <fullName evidence="1">Phosphohistidine phosphatase SixA</fullName>
    </submittedName>
</protein>
<dbReference type="Proteomes" id="UP000248688">
    <property type="component" value="Chromosome"/>
</dbReference>
<keyword evidence="2" id="KW-1185">Reference proteome</keyword>
<dbReference type="PANTHER" id="PTHR47623:SF1">
    <property type="entry name" value="OS09G0287300 PROTEIN"/>
    <property type="match status" value="1"/>
</dbReference>
<dbReference type="InterPro" id="IPR029033">
    <property type="entry name" value="His_PPase_superfam"/>
</dbReference>
<dbReference type="Gene3D" id="3.40.50.1240">
    <property type="entry name" value="Phosphoglycerate mutase-like"/>
    <property type="match status" value="1"/>
</dbReference>
<sequence length="159" mass="17501">MTKTLTLLRHGEAEYGNGQLDDRGRKLTTSGKLKLERLTKVLAERKTVCDTVFYSPAVRTRETTEIILKGLKSNESSIYDALYLADSTTIIDLLGSTSPEKNSILVVGHNPGISALLSFLTSEYHVSLLPGMMAVLEFQVDAWEIALNRGMGSLVEILQ</sequence>
<name>A0A2Z4IPZ6_9BACT</name>
<dbReference type="SMART" id="SM00855">
    <property type="entry name" value="PGAM"/>
    <property type="match status" value="1"/>
</dbReference>
<dbReference type="OrthoDB" id="9810154at2"/>
<dbReference type="SUPFAM" id="SSF53254">
    <property type="entry name" value="Phosphoglycerate mutase-like"/>
    <property type="match status" value="1"/>
</dbReference>
<dbReference type="EMBL" id="CP030041">
    <property type="protein sequence ID" value="AWW32907.1"/>
    <property type="molecule type" value="Genomic_DNA"/>
</dbReference>
<dbReference type="InterPro" id="IPR013078">
    <property type="entry name" value="His_Pase_superF_clade-1"/>
</dbReference>
<gene>
    <name evidence="1" type="ORF">DN752_23800</name>
</gene>
<proteinExistence type="predicted"/>
<organism evidence="1 2">
    <name type="scientific">Echinicola strongylocentroti</name>
    <dbReference type="NCBI Taxonomy" id="1795355"/>
    <lineage>
        <taxon>Bacteria</taxon>
        <taxon>Pseudomonadati</taxon>
        <taxon>Bacteroidota</taxon>
        <taxon>Cytophagia</taxon>
        <taxon>Cytophagales</taxon>
        <taxon>Cyclobacteriaceae</taxon>
        <taxon>Echinicola</taxon>
    </lineage>
</organism>
<evidence type="ECO:0000313" key="2">
    <source>
        <dbReference type="Proteomes" id="UP000248688"/>
    </source>
</evidence>
<dbReference type="KEGG" id="est:DN752_23800"/>
<accession>A0A2Z4IPZ6</accession>
<evidence type="ECO:0000313" key="1">
    <source>
        <dbReference type="EMBL" id="AWW32907.1"/>
    </source>
</evidence>